<sequence>MSLLISEPPLIVLPSLARLVGLNEAIILQQVHYWLQRSSNIKDGHRWVYNSYPNWYKQMPVWKSETTMRTAFKRLEKQGLLITANYNKAGFDKTKWYRIDYDKLSSLENKLPSAKNWQTTSQNLADGTAKNWQTNTKRLPETTSENNNKHSASHSNALSVSQLEKEFETVWSKYPNKKGKKQAFNHYKAWRKSSAKHTNEYLLERLKKYLTYCQQNNSWYHPMNGSTWFNGRFDDVLITENVSNKPKKRIYD</sequence>
<feature type="region of interest" description="Disordered" evidence="1">
    <location>
        <begin position="139"/>
        <end position="158"/>
    </location>
</feature>
<feature type="compositionally biased region" description="Low complexity" evidence="1">
    <location>
        <begin position="144"/>
        <end position="157"/>
    </location>
</feature>
<accession>A0A0U5FCD4</accession>
<dbReference type="RefSeq" id="WP_339111666.1">
    <property type="nucleotide sequence ID" value="NZ_LN887698.1"/>
</dbReference>
<organism evidence="2">
    <name type="scientific">Limosilactobacillus reuteri</name>
    <name type="common">Lactobacillus reuteri</name>
    <dbReference type="NCBI Taxonomy" id="1598"/>
    <lineage>
        <taxon>Bacteria</taxon>
        <taxon>Bacillati</taxon>
        <taxon>Bacillota</taxon>
        <taxon>Bacilli</taxon>
        <taxon>Lactobacillales</taxon>
        <taxon>Lactobacillaceae</taxon>
        <taxon>Limosilactobacillus</taxon>
    </lineage>
</organism>
<dbReference type="EMBL" id="LN887698">
    <property type="protein sequence ID" value="CUR41873.1"/>
    <property type="molecule type" value="Genomic_DNA"/>
</dbReference>
<evidence type="ECO:0000256" key="1">
    <source>
        <dbReference type="SAM" id="MobiDB-lite"/>
    </source>
</evidence>
<reference evidence="2" key="1">
    <citation type="submission" date="2015-10" db="EMBL/GenBank/DDBJ databases">
        <authorList>
            <person name="Gilbert D.G."/>
        </authorList>
    </citation>
    <scope>NUCLEOTIDE SEQUENCE</scope>
    <source>
        <strain evidence="2">Lp167-67</strain>
    </source>
</reference>
<gene>
    <name evidence="2" type="ORF">LRLP16767_LRLP167_00188</name>
</gene>
<evidence type="ECO:0000313" key="2">
    <source>
        <dbReference type="EMBL" id="CUR41873.1"/>
    </source>
</evidence>
<protein>
    <submittedName>
        <fullName evidence="2">Lj928 prophage protein</fullName>
    </submittedName>
</protein>
<dbReference type="AlphaFoldDB" id="A0A0U5FCD4"/>
<proteinExistence type="predicted"/>
<name>A0A0U5FCD4_LIMRT</name>